<keyword evidence="1" id="KW-0812">Transmembrane</keyword>
<accession>A0A0A2LF37</accession>
<dbReference type="EMBL" id="JRLV01000032">
    <property type="protein sequence ID" value="KGO78712.1"/>
    <property type="molecule type" value="Genomic_DNA"/>
</dbReference>
<name>A0A0A2LF37_9FLAO</name>
<keyword evidence="3" id="KW-1185">Reference proteome</keyword>
<feature type="transmembrane region" description="Helical" evidence="1">
    <location>
        <begin position="34"/>
        <end position="54"/>
    </location>
</feature>
<evidence type="ECO:0000313" key="2">
    <source>
        <dbReference type="EMBL" id="KGO78712.1"/>
    </source>
</evidence>
<sequence length="69" mass="8564">MKIINRFRFYWWAFFTIFFGLDTLRTFLNQYVYVWTNIILIVIFLGFILLPLFYPNNIGIKFIDKEKQE</sequence>
<reference evidence="2 3" key="1">
    <citation type="submission" date="2013-09" db="EMBL/GenBank/DDBJ databases">
        <authorList>
            <person name="Zeng Z."/>
            <person name="Chen C."/>
        </authorList>
    </citation>
    <scope>NUCLEOTIDE SEQUENCE [LARGE SCALE GENOMIC DNA]</scope>
    <source>
        <strain evidence="2 3">F44-8</strain>
    </source>
</reference>
<evidence type="ECO:0000313" key="3">
    <source>
        <dbReference type="Proteomes" id="UP000030129"/>
    </source>
</evidence>
<comment type="caution">
    <text evidence="2">The sequence shown here is derived from an EMBL/GenBank/DDBJ whole genome shotgun (WGS) entry which is preliminary data.</text>
</comment>
<protein>
    <submittedName>
        <fullName evidence="2">Uncharacterized protein</fullName>
    </submittedName>
</protein>
<organism evidence="2 3">
    <name type="scientific">Flavobacterium beibuense F44-8</name>
    <dbReference type="NCBI Taxonomy" id="1406840"/>
    <lineage>
        <taxon>Bacteria</taxon>
        <taxon>Pseudomonadati</taxon>
        <taxon>Bacteroidota</taxon>
        <taxon>Flavobacteriia</taxon>
        <taxon>Flavobacteriales</taxon>
        <taxon>Flavobacteriaceae</taxon>
        <taxon>Flavobacterium</taxon>
    </lineage>
</organism>
<gene>
    <name evidence="2" type="ORF">Q763_17130</name>
</gene>
<feature type="transmembrane region" description="Helical" evidence="1">
    <location>
        <begin position="9"/>
        <end position="28"/>
    </location>
</feature>
<keyword evidence="1" id="KW-1133">Transmembrane helix</keyword>
<evidence type="ECO:0000256" key="1">
    <source>
        <dbReference type="SAM" id="Phobius"/>
    </source>
</evidence>
<dbReference type="Proteomes" id="UP000030129">
    <property type="component" value="Unassembled WGS sequence"/>
</dbReference>
<keyword evidence="1" id="KW-0472">Membrane</keyword>
<proteinExistence type="predicted"/>
<dbReference type="AlphaFoldDB" id="A0A0A2LF37"/>